<dbReference type="EMBL" id="JWZT01004873">
    <property type="protein sequence ID" value="KII62770.1"/>
    <property type="molecule type" value="Genomic_DNA"/>
</dbReference>
<keyword evidence="2" id="KW-1185">Reference proteome</keyword>
<name>A0A0C2M6W2_THEKT</name>
<reference evidence="1 2" key="1">
    <citation type="journal article" date="2014" name="Genome Biol. Evol.">
        <title>The genome of the myxosporean Thelohanellus kitauei shows adaptations to nutrient acquisition within its fish host.</title>
        <authorList>
            <person name="Yang Y."/>
            <person name="Xiong J."/>
            <person name="Zhou Z."/>
            <person name="Huo F."/>
            <person name="Miao W."/>
            <person name="Ran C."/>
            <person name="Liu Y."/>
            <person name="Zhang J."/>
            <person name="Feng J."/>
            <person name="Wang M."/>
            <person name="Wang M."/>
            <person name="Wang L."/>
            <person name="Yao B."/>
        </authorList>
    </citation>
    <scope>NUCLEOTIDE SEQUENCE [LARGE SCALE GENOMIC DNA]</scope>
    <source>
        <strain evidence="1">Wuqing</strain>
    </source>
</reference>
<accession>A0A0C2M6W2</accession>
<gene>
    <name evidence="1" type="ORF">RF11_08946</name>
</gene>
<dbReference type="Proteomes" id="UP000031668">
    <property type="component" value="Unassembled WGS sequence"/>
</dbReference>
<proteinExistence type="predicted"/>
<organism evidence="1 2">
    <name type="scientific">Thelohanellus kitauei</name>
    <name type="common">Myxosporean</name>
    <dbReference type="NCBI Taxonomy" id="669202"/>
    <lineage>
        <taxon>Eukaryota</taxon>
        <taxon>Metazoa</taxon>
        <taxon>Cnidaria</taxon>
        <taxon>Myxozoa</taxon>
        <taxon>Myxosporea</taxon>
        <taxon>Bivalvulida</taxon>
        <taxon>Platysporina</taxon>
        <taxon>Myxobolidae</taxon>
        <taxon>Thelohanellus</taxon>
    </lineage>
</organism>
<protein>
    <submittedName>
        <fullName evidence="1">Uncharacterized protein</fullName>
    </submittedName>
</protein>
<evidence type="ECO:0000313" key="2">
    <source>
        <dbReference type="Proteomes" id="UP000031668"/>
    </source>
</evidence>
<sequence length="114" mass="12926">MLGQKSKKITSATFLNCFDSANSQKSGRETMVWVNVKSIVRESMQRSSENVCGNFLPSDITLVSLKHMVLKCNHYTLNSINVPDCNNKIICQILNENNFPDRLPNGESFNDQKR</sequence>
<comment type="caution">
    <text evidence="1">The sequence shown here is derived from an EMBL/GenBank/DDBJ whole genome shotgun (WGS) entry which is preliminary data.</text>
</comment>
<evidence type="ECO:0000313" key="1">
    <source>
        <dbReference type="EMBL" id="KII62770.1"/>
    </source>
</evidence>
<dbReference type="AlphaFoldDB" id="A0A0C2M6W2"/>